<keyword evidence="5" id="KW-0479">Metal-binding</keyword>
<dbReference type="Pfam" id="PF08284">
    <property type="entry name" value="RVP_2"/>
    <property type="match status" value="2"/>
</dbReference>
<keyword evidence="12" id="KW-0239">DNA-directed DNA polymerase</keyword>
<evidence type="ECO:0000256" key="12">
    <source>
        <dbReference type="ARBA" id="ARBA00022932"/>
    </source>
</evidence>
<dbReference type="InterPro" id="IPR001969">
    <property type="entry name" value="Aspartic_peptidase_AS"/>
</dbReference>
<evidence type="ECO:0000256" key="5">
    <source>
        <dbReference type="ARBA" id="ARBA00022723"/>
    </source>
</evidence>
<dbReference type="PANTHER" id="PTHR37984:SF5">
    <property type="entry name" value="PROTEIN NYNRIN-LIKE"/>
    <property type="match status" value="1"/>
</dbReference>
<feature type="compositionally biased region" description="Acidic residues" evidence="15">
    <location>
        <begin position="1291"/>
        <end position="1300"/>
    </location>
</feature>
<evidence type="ECO:0000313" key="19">
    <source>
        <dbReference type="Proteomes" id="UP001151760"/>
    </source>
</evidence>
<dbReference type="CDD" id="cd01647">
    <property type="entry name" value="RT_LTR"/>
    <property type="match status" value="1"/>
</dbReference>
<dbReference type="InterPro" id="IPR012337">
    <property type="entry name" value="RNaseH-like_sf"/>
</dbReference>
<evidence type="ECO:0000256" key="4">
    <source>
        <dbReference type="ARBA" id="ARBA00022722"/>
    </source>
</evidence>
<dbReference type="InterPro" id="IPR050951">
    <property type="entry name" value="Retrovirus_Pol_polyprotein"/>
</dbReference>
<evidence type="ECO:0000256" key="15">
    <source>
        <dbReference type="SAM" id="MobiDB-lite"/>
    </source>
</evidence>
<keyword evidence="3" id="KW-0548">Nucleotidyltransferase</keyword>
<organism evidence="18 19">
    <name type="scientific">Tanacetum coccineum</name>
    <dbReference type="NCBI Taxonomy" id="301880"/>
    <lineage>
        <taxon>Eukaryota</taxon>
        <taxon>Viridiplantae</taxon>
        <taxon>Streptophyta</taxon>
        <taxon>Embryophyta</taxon>
        <taxon>Tracheophyta</taxon>
        <taxon>Spermatophyta</taxon>
        <taxon>Magnoliopsida</taxon>
        <taxon>eudicotyledons</taxon>
        <taxon>Gunneridae</taxon>
        <taxon>Pentapetalae</taxon>
        <taxon>asterids</taxon>
        <taxon>campanulids</taxon>
        <taxon>Asterales</taxon>
        <taxon>Asteraceae</taxon>
        <taxon>Asteroideae</taxon>
        <taxon>Anthemideae</taxon>
        <taxon>Anthemidinae</taxon>
        <taxon>Tanacetum</taxon>
    </lineage>
</organism>
<dbReference type="InterPro" id="IPR056924">
    <property type="entry name" value="SH3_Tf2-1"/>
</dbReference>
<feature type="compositionally biased region" description="Basic and acidic residues" evidence="15">
    <location>
        <begin position="1451"/>
        <end position="1460"/>
    </location>
</feature>
<feature type="compositionally biased region" description="Acidic residues" evidence="15">
    <location>
        <begin position="1214"/>
        <end position="1269"/>
    </location>
</feature>
<dbReference type="InterPro" id="IPR043502">
    <property type="entry name" value="DNA/RNA_pol_sf"/>
</dbReference>
<protein>
    <submittedName>
        <fullName evidence="18">Reverse transcriptase domain-containing protein</fullName>
    </submittedName>
</protein>
<dbReference type="Pfam" id="PF17921">
    <property type="entry name" value="Integrase_H2C2"/>
    <property type="match status" value="1"/>
</dbReference>
<evidence type="ECO:0000256" key="14">
    <source>
        <dbReference type="ARBA" id="ARBA00023172"/>
    </source>
</evidence>
<dbReference type="Pfam" id="PF03732">
    <property type="entry name" value="Retrotrans_gag"/>
    <property type="match status" value="1"/>
</dbReference>
<dbReference type="Gene3D" id="1.10.340.70">
    <property type="match status" value="1"/>
</dbReference>
<dbReference type="Gene3D" id="3.30.70.270">
    <property type="match status" value="2"/>
</dbReference>
<accession>A0ABQ5IDE6</accession>
<evidence type="ECO:0000256" key="8">
    <source>
        <dbReference type="ARBA" id="ARBA00022801"/>
    </source>
</evidence>
<dbReference type="PROSITE" id="PS50878">
    <property type="entry name" value="RT_POL"/>
    <property type="match status" value="1"/>
</dbReference>
<keyword evidence="7" id="KW-0255">Endonuclease</keyword>
<feature type="region of interest" description="Disordered" evidence="15">
    <location>
        <begin position="1606"/>
        <end position="1631"/>
    </location>
</feature>
<evidence type="ECO:0000256" key="11">
    <source>
        <dbReference type="ARBA" id="ARBA00022918"/>
    </source>
</evidence>
<dbReference type="PROSITE" id="PS50994">
    <property type="entry name" value="INTEGRASE"/>
    <property type="match status" value="1"/>
</dbReference>
<feature type="compositionally biased region" description="Polar residues" evidence="15">
    <location>
        <begin position="161"/>
        <end position="173"/>
    </location>
</feature>
<evidence type="ECO:0000256" key="1">
    <source>
        <dbReference type="ARBA" id="ARBA00022670"/>
    </source>
</evidence>
<sequence length="1631" mass="183897">METMFRISNYSVENQIKFSTCTLLGNALTWWNSHVRTVGNDIAYAMTWTELKKKMTDKYCPRTEIKKLKVELWELKVKGTDVIGYNQRFQELALLCGRMFPEESDKIEKYVGGLPDMIHGSVVASKPKTMQEATKMAIEVMDKKIRTFADRQTKNKRKQDNNQQHQNKRQNTGRVYAAGTGHFKRECPKLKNNNNRGNQVGGGNALSKVYAVGHAGTNPYSNVVTGMFLLNNRYASVLFDTGADRSFVSTAFSSQIDITPTALDHYYDVELADGRIISFDAIIGMDWLVKYQAIIVCAEKIVRIPWGNETLIVHGDGSNQGHEARLHIISYTKTQEYMLKGCPVFLANVNTKETEDKSEKKRLEDIPIVQDFPDVFPEDLSGLPPTRQVEFQIDLIPGAAPVARAPYRLAPSEMKELSEQLKELSDKGFIRPSSSPWGAPVLFVKKKDGSFRMCIDYRELNKLMVKNRYPLPRIDDLFDQLQGSSVYSKIDLRSGYHQLRVREEDIPKTAFRTRYGHYEFQVMPFGLTNAPAVFMDLMNRVCKPYLDKFVIVFIDDILIYSKNKQEHEEHLKLILELLKKEELYAKFSKCEFWIPKVQFLGHVIDSQGIHVDPAKIESIKDWASPKSPTEIRQFLGLAGYYRRFIEGFSKIAKPMTKLTQKKVKFEWGDKQETTFQLIKQKLCSAPILAYLRNEDFIVFCDASIKELLSDYDCEIHYHPGKANVVADALSRKEREPPLRVQALVMNIGLNLPKQILDAQTEARKPENIKNEDVGGMLLENSKDPEKFRTEKLEPHADGTLCLNGRSSLPCYSDLRTVIMYESHKSKYSIHPGSDKMYQDMKRLYWWPNMKADIATYVSKCLTYAKVKAEHQRPSGLLNALGTSLDMSTAYHPQTDGQSERTIQTLEDMLHACAIDFGKGWVNHLPLVEFSYNNSYHASIKAAPFEALYGRKCRSPVCWVEVGEVQLTGPEIVGDKVMLKVSPWKGVVRFGKRGKLNPRYVGPFKVLKKVGSVAYKLELPQDLSRVHNTFHVSNLKKCYADKPLAVPLDGLHFDEKLLFVEEPVEIMDHEVKRLKRSRIPIIKVRWNSRRGLEFTWEREDQFRKKYPHLFTKTAPSSNTVMSDYEDSMVTYTAVSSPFRGLSDIGSPGVVGPEHEGLPWMLDDPYVQSPPPPDFVPEPVYPEFMPPEDEILPAEEQPLPAADSPTADSPGYIPESDPEEDPEEDDDEDPEEDPADYPADGGDDGDDEDEPSDDDEDEEVDIEADDEEEEEHPAPADSTAVALPAVDQAPSAEETEPFETDESAATPPPHPAYRVTARISIRDETPISLPPREEVERLLAMPTPPSSPLSLWSSPLPQIPSPPLPPILSPLPVSPPLPQISSPPLPVSSPVPVLSPSPPASPICPLGYRAAMIRLRAEAASTSHSLPLPPPIILSHTRPDAPSSGTPPLHLLSTDRRTDRPEVTLPPRKRLGIALGPRYEVGESSSAAAARPAGGLRDEIVKAMQGTPVVTDVADFSQRMTEFETRVRQDTDEDRRAHARTARLMETEARMSRKAWGRFMDASDLARAEKADRRRQAVIIEILVANHRRQNQFIEALKLLKRLQTQMTEFERQQGPAKGPAQPDAPEEAGSSS</sequence>
<reference evidence="18" key="2">
    <citation type="submission" date="2022-01" db="EMBL/GenBank/DDBJ databases">
        <authorList>
            <person name="Yamashiro T."/>
            <person name="Shiraishi A."/>
            <person name="Satake H."/>
            <person name="Nakayama K."/>
        </authorList>
    </citation>
    <scope>NUCLEOTIDE SEQUENCE</scope>
</reference>
<dbReference type="InterPro" id="IPR021109">
    <property type="entry name" value="Peptidase_aspartic_dom_sf"/>
</dbReference>
<dbReference type="InterPro" id="IPR005162">
    <property type="entry name" value="Retrotrans_gag_dom"/>
</dbReference>
<evidence type="ECO:0000256" key="10">
    <source>
        <dbReference type="ARBA" id="ARBA00022908"/>
    </source>
</evidence>
<dbReference type="EMBL" id="BQNB010020649">
    <property type="protein sequence ID" value="GJT98169.1"/>
    <property type="molecule type" value="Genomic_DNA"/>
</dbReference>
<evidence type="ECO:0000256" key="2">
    <source>
        <dbReference type="ARBA" id="ARBA00022679"/>
    </source>
</evidence>
<keyword evidence="4" id="KW-0540">Nuclease</keyword>
<reference evidence="18" key="1">
    <citation type="journal article" date="2022" name="Int. J. Mol. Sci.">
        <title>Draft Genome of Tanacetum Coccineum: Genomic Comparison of Closely Related Tanacetum-Family Plants.</title>
        <authorList>
            <person name="Yamashiro T."/>
            <person name="Shiraishi A."/>
            <person name="Nakayama K."/>
            <person name="Satake H."/>
        </authorList>
    </citation>
    <scope>NUCLEOTIDE SEQUENCE</scope>
</reference>
<dbReference type="CDD" id="cd00303">
    <property type="entry name" value="retropepsin_like"/>
    <property type="match status" value="1"/>
</dbReference>
<dbReference type="Pfam" id="PF24626">
    <property type="entry name" value="SH3_Tf2-1"/>
    <property type="match status" value="1"/>
</dbReference>
<evidence type="ECO:0000259" key="17">
    <source>
        <dbReference type="PROSITE" id="PS50994"/>
    </source>
</evidence>
<feature type="compositionally biased region" description="Pro residues" evidence="15">
    <location>
        <begin position="1166"/>
        <end position="1178"/>
    </location>
</feature>
<keyword evidence="11 18" id="KW-0695">RNA-directed DNA polymerase</keyword>
<dbReference type="InterPro" id="IPR043128">
    <property type="entry name" value="Rev_trsase/Diguanyl_cyclase"/>
</dbReference>
<keyword evidence="9" id="KW-0460">Magnesium</keyword>
<dbReference type="SUPFAM" id="SSF50630">
    <property type="entry name" value="Acid proteases"/>
    <property type="match status" value="1"/>
</dbReference>
<keyword evidence="6" id="KW-0064">Aspartyl protease</keyword>
<dbReference type="Gene3D" id="3.10.10.10">
    <property type="entry name" value="HIV Type 1 Reverse Transcriptase, subunit A, domain 1"/>
    <property type="match status" value="1"/>
</dbReference>
<evidence type="ECO:0000256" key="3">
    <source>
        <dbReference type="ARBA" id="ARBA00022695"/>
    </source>
</evidence>
<dbReference type="Proteomes" id="UP001151760">
    <property type="component" value="Unassembled WGS sequence"/>
</dbReference>
<dbReference type="InterPro" id="IPR041588">
    <property type="entry name" value="Integrase_H2C2"/>
</dbReference>
<evidence type="ECO:0000256" key="6">
    <source>
        <dbReference type="ARBA" id="ARBA00022750"/>
    </source>
</evidence>
<evidence type="ECO:0000313" key="18">
    <source>
        <dbReference type="EMBL" id="GJT98169.1"/>
    </source>
</evidence>
<keyword evidence="19" id="KW-1185">Reference proteome</keyword>
<keyword evidence="8" id="KW-0378">Hydrolase</keyword>
<dbReference type="SUPFAM" id="SSF56672">
    <property type="entry name" value="DNA/RNA polymerases"/>
    <property type="match status" value="1"/>
</dbReference>
<name>A0ABQ5IDE6_9ASTR</name>
<evidence type="ECO:0000256" key="9">
    <source>
        <dbReference type="ARBA" id="ARBA00022842"/>
    </source>
</evidence>
<dbReference type="PANTHER" id="PTHR37984">
    <property type="entry name" value="PROTEIN CBG26694"/>
    <property type="match status" value="1"/>
</dbReference>
<dbReference type="PROSITE" id="PS00141">
    <property type="entry name" value="ASP_PROTEASE"/>
    <property type="match status" value="1"/>
</dbReference>
<evidence type="ECO:0000256" key="7">
    <source>
        <dbReference type="ARBA" id="ARBA00022759"/>
    </source>
</evidence>
<dbReference type="Pfam" id="PF00078">
    <property type="entry name" value="RVT_1"/>
    <property type="match status" value="1"/>
</dbReference>
<dbReference type="InterPro" id="IPR036397">
    <property type="entry name" value="RNaseH_sf"/>
</dbReference>
<feature type="region of interest" description="Disordered" evidence="15">
    <location>
        <begin position="151"/>
        <end position="173"/>
    </location>
</feature>
<keyword evidence="1" id="KW-0645">Protease</keyword>
<evidence type="ECO:0000256" key="13">
    <source>
        <dbReference type="ARBA" id="ARBA00023125"/>
    </source>
</evidence>
<comment type="caution">
    <text evidence="18">The sequence shown here is derived from an EMBL/GenBank/DDBJ whole genome shotgun (WGS) entry which is preliminary data.</text>
</comment>
<keyword evidence="2" id="KW-0808">Transferase</keyword>
<evidence type="ECO:0000259" key="16">
    <source>
        <dbReference type="PROSITE" id="PS50878"/>
    </source>
</evidence>
<feature type="region of interest" description="Disordered" evidence="15">
    <location>
        <begin position="1432"/>
        <end position="1462"/>
    </location>
</feature>
<dbReference type="GO" id="GO:0003964">
    <property type="term" value="F:RNA-directed DNA polymerase activity"/>
    <property type="evidence" value="ECO:0007669"/>
    <property type="project" value="UniProtKB-KW"/>
</dbReference>
<feature type="domain" description="Integrase catalytic" evidence="17">
    <location>
        <begin position="780"/>
        <end position="951"/>
    </location>
</feature>
<dbReference type="SUPFAM" id="SSF53098">
    <property type="entry name" value="Ribonuclease H-like"/>
    <property type="match status" value="1"/>
</dbReference>
<dbReference type="Gene3D" id="3.30.420.10">
    <property type="entry name" value="Ribonuclease H-like superfamily/Ribonuclease H"/>
    <property type="match status" value="1"/>
</dbReference>
<dbReference type="InterPro" id="IPR000477">
    <property type="entry name" value="RT_dom"/>
</dbReference>
<keyword evidence="10" id="KW-0229">DNA integration</keyword>
<keyword evidence="13" id="KW-0238">DNA-binding</keyword>
<dbReference type="InterPro" id="IPR001584">
    <property type="entry name" value="Integrase_cat-core"/>
</dbReference>
<feature type="domain" description="Reverse transcriptase" evidence="16">
    <location>
        <begin position="425"/>
        <end position="604"/>
    </location>
</feature>
<feature type="region of interest" description="Disordered" evidence="15">
    <location>
        <begin position="1196"/>
        <end position="1317"/>
    </location>
</feature>
<keyword evidence="14" id="KW-0233">DNA recombination</keyword>
<feature type="region of interest" description="Disordered" evidence="15">
    <location>
        <begin position="1160"/>
        <end position="1184"/>
    </location>
</feature>
<proteinExistence type="predicted"/>
<gene>
    <name evidence="18" type="ORF">Tco_1093687</name>
</gene>